<comment type="similarity">
    <text evidence="1">Belongs to the Gfo/Idh/MocA family.</text>
</comment>
<dbReference type="Gene3D" id="3.40.50.720">
    <property type="entry name" value="NAD(P)-binding Rossmann-like Domain"/>
    <property type="match status" value="1"/>
</dbReference>
<name>A0ABT9IYJ5_9BACL</name>
<keyword evidence="6" id="KW-1185">Reference proteome</keyword>
<dbReference type="SUPFAM" id="SSF51735">
    <property type="entry name" value="NAD(P)-binding Rossmann-fold domains"/>
    <property type="match status" value="1"/>
</dbReference>
<dbReference type="NCBIfam" id="NF008607">
    <property type="entry name" value="PRK11579.1"/>
    <property type="match status" value="1"/>
</dbReference>
<evidence type="ECO:0000313" key="5">
    <source>
        <dbReference type="EMBL" id="MDP5274392.1"/>
    </source>
</evidence>
<dbReference type="InterPro" id="IPR000683">
    <property type="entry name" value="Gfo/Idh/MocA-like_OxRdtase_N"/>
</dbReference>
<keyword evidence="2" id="KW-0560">Oxidoreductase</keyword>
<evidence type="ECO:0000256" key="1">
    <source>
        <dbReference type="ARBA" id="ARBA00010928"/>
    </source>
</evidence>
<protein>
    <submittedName>
        <fullName evidence="5">Oxidoreductase</fullName>
    </submittedName>
</protein>
<evidence type="ECO:0000259" key="3">
    <source>
        <dbReference type="Pfam" id="PF01408"/>
    </source>
</evidence>
<evidence type="ECO:0000256" key="2">
    <source>
        <dbReference type="ARBA" id="ARBA00023002"/>
    </source>
</evidence>
<dbReference type="Pfam" id="PF01408">
    <property type="entry name" value="GFO_IDH_MocA"/>
    <property type="match status" value="1"/>
</dbReference>
<dbReference type="Gene3D" id="3.30.360.10">
    <property type="entry name" value="Dihydrodipicolinate Reductase, domain 2"/>
    <property type="match status" value="1"/>
</dbReference>
<feature type="domain" description="Gfo/Idh/MocA-like oxidoreductase N-terminal" evidence="3">
    <location>
        <begin position="7"/>
        <end position="123"/>
    </location>
</feature>
<feature type="domain" description="Gfo/Idh/MocA-like oxidoreductase C-terminal" evidence="4">
    <location>
        <begin position="139"/>
        <end position="347"/>
    </location>
</feature>
<dbReference type="Pfam" id="PF02894">
    <property type="entry name" value="GFO_IDH_MocA_C"/>
    <property type="match status" value="1"/>
</dbReference>
<dbReference type="InterPro" id="IPR051317">
    <property type="entry name" value="Gfo/Idh/MocA_oxidoreduct"/>
</dbReference>
<sequence length="352" mass="40174">MEIHKKINVGLVGFGFSGQIFHAPFIHCHSGFHLSKVVERSHQNSKKIYPYVDVVHQFDLLLDDPTIDLVIIATSNEFHYSMAKKALLAKKHVIVEKPFTVTSHEAIDLMNEAKKNNLILSVYQNRRFDSDFLTVQHVVNQHLIGEIVEYEAHYDRYRNVLKGSWKEENRPGSGILYDLGPHLIDQALTLFGLPDSITADVSMQRSVSKTTDSFDIRLNYKNRRVILKAGMLVREPGPRYVIHGSKGSFVKYGIDPQEEQLKSGMLPSDDEYGIENSKIWGTINTDIKGLHFRGQIESSKGSYMEFYNNIHDVICRKKTLLVDPSDVFNSIRIIELAIESANKESTIPFYFS</sequence>
<evidence type="ECO:0000259" key="4">
    <source>
        <dbReference type="Pfam" id="PF02894"/>
    </source>
</evidence>
<evidence type="ECO:0000313" key="6">
    <source>
        <dbReference type="Proteomes" id="UP001231941"/>
    </source>
</evidence>
<proteinExistence type="inferred from homology"/>
<accession>A0ABT9IYJ5</accession>
<gene>
    <name evidence="5" type="ORF">Q5Y73_09745</name>
</gene>
<dbReference type="EMBL" id="JAVAMP010000003">
    <property type="protein sequence ID" value="MDP5274392.1"/>
    <property type="molecule type" value="Genomic_DNA"/>
</dbReference>
<organism evidence="5 6">
    <name type="scientific">Chengkuizengella axinellae</name>
    <dbReference type="NCBI Taxonomy" id="3064388"/>
    <lineage>
        <taxon>Bacteria</taxon>
        <taxon>Bacillati</taxon>
        <taxon>Bacillota</taxon>
        <taxon>Bacilli</taxon>
        <taxon>Bacillales</taxon>
        <taxon>Paenibacillaceae</taxon>
        <taxon>Chengkuizengella</taxon>
    </lineage>
</organism>
<dbReference type="PANTHER" id="PTHR43708:SF5">
    <property type="entry name" value="CONSERVED EXPRESSED OXIDOREDUCTASE (EUROFUNG)-RELATED"/>
    <property type="match status" value="1"/>
</dbReference>
<dbReference type="PANTHER" id="PTHR43708">
    <property type="entry name" value="CONSERVED EXPRESSED OXIDOREDUCTASE (EUROFUNG)"/>
    <property type="match status" value="1"/>
</dbReference>
<dbReference type="InterPro" id="IPR036291">
    <property type="entry name" value="NAD(P)-bd_dom_sf"/>
</dbReference>
<dbReference type="Proteomes" id="UP001231941">
    <property type="component" value="Unassembled WGS sequence"/>
</dbReference>
<dbReference type="InterPro" id="IPR004104">
    <property type="entry name" value="Gfo/Idh/MocA-like_OxRdtase_C"/>
</dbReference>
<comment type="caution">
    <text evidence="5">The sequence shown here is derived from an EMBL/GenBank/DDBJ whole genome shotgun (WGS) entry which is preliminary data.</text>
</comment>
<reference evidence="5 6" key="1">
    <citation type="submission" date="2023-08" db="EMBL/GenBank/DDBJ databases">
        <authorList>
            <person name="Park J.-S."/>
        </authorList>
    </citation>
    <scope>NUCLEOTIDE SEQUENCE [LARGE SCALE GENOMIC DNA]</scope>
    <source>
        <strain evidence="5 6">2205SS18-9</strain>
    </source>
</reference>
<dbReference type="RefSeq" id="WP_305991703.1">
    <property type="nucleotide sequence ID" value="NZ_JAVAMP010000003.1"/>
</dbReference>